<sequence>MNTFSQRPLGQTGLTVSALGLGTVKLGRNQGVKYPSAFELPSDAEAQTLLGTALECGINFFDTAPAYGISEARLGQLLGKSAHDWVIGSKTGEEFINGESHFDFSAEHTRLSVKRSLKRLNRDWLDLVLVHSDGNDVDIIENSGAFEALAALKQAGTIRAFGMSSKTVAGGILAARESDCVMVTYNPGHTGEKAVIDECLRLNKGVLLKKALASGHLNSDDADPVQHCLDFAFAHPGVSSAIIGTINPQHLRDNIAKAKRSLT</sequence>
<evidence type="ECO:0000313" key="3">
    <source>
        <dbReference type="Proteomes" id="UP001139319"/>
    </source>
</evidence>
<dbReference type="PANTHER" id="PTHR43312:SF1">
    <property type="entry name" value="NADP-DEPENDENT OXIDOREDUCTASE DOMAIN-CONTAINING PROTEIN"/>
    <property type="match status" value="1"/>
</dbReference>
<dbReference type="InterPro" id="IPR020471">
    <property type="entry name" value="AKR"/>
</dbReference>
<dbReference type="PRINTS" id="PR00069">
    <property type="entry name" value="ALDKETRDTASE"/>
</dbReference>
<feature type="domain" description="NADP-dependent oxidoreductase" evidence="1">
    <location>
        <begin position="19"/>
        <end position="219"/>
    </location>
</feature>
<comment type="caution">
    <text evidence="2">The sequence shown here is derived from an EMBL/GenBank/DDBJ whole genome shotgun (WGS) entry which is preliminary data.</text>
</comment>
<dbReference type="RefSeq" id="WP_253969083.1">
    <property type="nucleotide sequence ID" value="NZ_JAMFTH010000007.1"/>
</dbReference>
<dbReference type="PANTHER" id="PTHR43312">
    <property type="entry name" value="D-THREO-ALDOSE 1-DEHYDROGENASE"/>
    <property type="match status" value="1"/>
</dbReference>
<name>A0A9X2I191_9GAMM</name>
<dbReference type="CDD" id="cd19095">
    <property type="entry name" value="AKR_PA4992-like"/>
    <property type="match status" value="1"/>
</dbReference>
<protein>
    <submittedName>
        <fullName evidence="2">Aldo/keto reductase</fullName>
    </submittedName>
</protein>
<accession>A0A9X2I191</accession>
<dbReference type="InterPro" id="IPR023210">
    <property type="entry name" value="NADP_OxRdtase_dom"/>
</dbReference>
<evidence type="ECO:0000313" key="2">
    <source>
        <dbReference type="EMBL" id="MCP8900789.1"/>
    </source>
</evidence>
<organism evidence="2 3">
    <name type="scientific">Gilvimarinus xylanilyticus</name>
    <dbReference type="NCBI Taxonomy" id="2944139"/>
    <lineage>
        <taxon>Bacteria</taxon>
        <taxon>Pseudomonadati</taxon>
        <taxon>Pseudomonadota</taxon>
        <taxon>Gammaproteobacteria</taxon>
        <taxon>Cellvibrionales</taxon>
        <taxon>Cellvibrionaceae</taxon>
        <taxon>Gilvimarinus</taxon>
    </lineage>
</organism>
<dbReference type="Proteomes" id="UP001139319">
    <property type="component" value="Unassembled WGS sequence"/>
</dbReference>
<proteinExistence type="predicted"/>
<keyword evidence="3" id="KW-1185">Reference proteome</keyword>
<dbReference type="EMBL" id="JAMFTH010000007">
    <property type="protein sequence ID" value="MCP8900789.1"/>
    <property type="molecule type" value="Genomic_DNA"/>
</dbReference>
<dbReference type="Pfam" id="PF00248">
    <property type="entry name" value="Aldo_ket_red"/>
    <property type="match status" value="1"/>
</dbReference>
<dbReference type="Gene3D" id="3.20.20.100">
    <property type="entry name" value="NADP-dependent oxidoreductase domain"/>
    <property type="match status" value="1"/>
</dbReference>
<dbReference type="InterPro" id="IPR053135">
    <property type="entry name" value="AKR2_Oxidoreductase"/>
</dbReference>
<dbReference type="SUPFAM" id="SSF51430">
    <property type="entry name" value="NAD(P)-linked oxidoreductase"/>
    <property type="match status" value="1"/>
</dbReference>
<dbReference type="InterPro" id="IPR036812">
    <property type="entry name" value="NAD(P)_OxRdtase_dom_sf"/>
</dbReference>
<reference evidence="2" key="1">
    <citation type="submission" date="2022-05" db="EMBL/GenBank/DDBJ databases">
        <authorList>
            <person name="Sun H.-N."/>
        </authorList>
    </citation>
    <scope>NUCLEOTIDE SEQUENCE</scope>
    <source>
        <strain evidence="2">HB14</strain>
    </source>
</reference>
<evidence type="ECO:0000259" key="1">
    <source>
        <dbReference type="Pfam" id="PF00248"/>
    </source>
</evidence>
<dbReference type="AlphaFoldDB" id="A0A9X2I191"/>
<gene>
    <name evidence="2" type="ORF">M6D89_15885</name>
</gene>
<reference evidence="2" key="2">
    <citation type="submission" date="2023-01" db="EMBL/GenBank/DDBJ databases">
        <title>Gilvimarinus xylanilyticus HB14 isolated from Caulerpa lentillifera aquaculture base in Hainan, China.</title>
        <authorList>
            <person name="Zhang Y.-J."/>
        </authorList>
    </citation>
    <scope>NUCLEOTIDE SEQUENCE</scope>
    <source>
        <strain evidence="2">HB14</strain>
    </source>
</reference>
<dbReference type="GO" id="GO:0016491">
    <property type="term" value="F:oxidoreductase activity"/>
    <property type="evidence" value="ECO:0007669"/>
    <property type="project" value="InterPro"/>
</dbReference>